<dbReference type="SFLD" id="SFLDS00019">
    <property type="entry name" value="Glutathione_Transferase_(cytos"/>
    <property type="match status" value="1"/>
</dbReference>
<feature type="domain" description="GST C-terminal" evidence="4">
    <location>
        <begin position="87"/>
        <end position="217"/>
    </location>
</feature>
<evidence type="ECO:0000259" key="4">
    <source>
        <dbReference type="PROSITE" id="PS50405"/>
    </source>
</evidence>
<dbReference type="PROSITE" id="PS50405">
    <property type="entry name" value="GST_CTER"/>
    <property type="match status" value="1"/>
</dbReference>
<evidence type="ECO:0000256" key="1">
    <source>
        <dbReference type="ARBA" id="ARBA00007409"/>
    </source>
</evidence>
<dbReference type="InterPro" id="IPR036282">
    <property type="entry name" value="Glutathione-S-Trfase_C_sf"/>
</dbReference>
<dbReference type="SUPFAM" id="SSF52833">
    <property type="entry name" value="Thioredoxin-like"/>
    <property type="match status" value="1"/>
</dbReference>
<evidence type="ECO:0000256" key="2">
    <source>
        <dbReference type="ARBA" id="ARBA00022679"/>
    </source>
</evidence>
<feature type="domain" description="GST N-terminal" evidence="3">
    <location>
        <begin position="1"/>
        <end position="82"/>
    </location>
</feature>
<dbReference type="OrthoDB" id="5958450at2"/>
<dbReference type="SFLD" id="SFLDG00358">
    <property type="entry name" value="Main_(cytGST)"/>
    <property type="match status" value="1"/>
</dbReference>
<accession>A0A261RH73</accession>
<dbReference type="EMBL" id="NEVJ01000002">
    <property type="protein sequence ID" value="OZI23663.1"/>
    <property type="molecule type" value="Genomic_DNA"/>
</dbReference>
<dbReference type="Gene3D" id="1.20.1050.10">
    <property type="match status" value="1"/>
</dbReference>
<dbReference type="SFLD" id="SFLDG01150">
    <property type="entry name" value="Main.1:_Beta-like"/>
    <property type="match status" value="1"/>
</dbReference>
<gene>
    <name evidence="5" type="ORF">CAL26_09510</name>
</gene>
<dbReference type="InterPro" id="IPR010987">
    <property type="entry name" value="Glutathione-S-Trfase_C-like"/>
</dbReference>
<reference evidence="5" key="1">
    <citation type="submission" date="2017-05" db="EMBL/GenBank/DDBJ databases">
        <title>Complete and WGS of Bordetella genogroups.</title>
        <authorList>
            <person name="Spilker T."/>
            <person name="Lipuma J."/>
        </authorList>
    </citation>
    <scope>NUCLEOTIDE SEQUENCE</scope>
    <source>
        <strain evidence="5">AU21707</strain>
    </source>
</reference>
<dbReference type="Proteomes" id="UP000216857">
    <property type="component" value="Unassembled WGS sequence"/>
</dbReference>
<dbReference type="PANTHER" id="PTHR44051">
    <property type="entry name" value="GLUTATHIONE S-TRANSFERASE-RELATED"/>
    <property type="match status" value="1"/>
</dbReference>
<name>A0A261RH73_9BORD</name>
<keyword evidence="6" id="KW-1185">Reference proteome</keyword>
<dbReference type="InterPro" id="IPR036249">
    <property type="entry name" value="Thioredoxin-like_sf"/>
</dbReference>
<keyword evidence="2" id="KW-0808">Transferase</keyword>
<dbReference type="InterPro" id="IPR004045">
    <property type="entry name" value="Glutathione_S-Trfase_N"/>
</dbReference>
<dbReference type="Pfam" id="PF13410">
    <property type="entry name" value="GST_C_2"/>
    <property type="match status" value="1"/>
</dbReference>
<dbReference type="Gene3D" id="3.40.30.10">
    <property type="entry name" value="Glutaredoxin"/>
    <property type="match status" value="1"/>
</dbReference>
<dbReference type="PROSITE" id="PS50404">
    <property type="entry name" value="GST_NTER"/>
    <property type="match status" value="1"/>
</dbReference>
<dbReference type="CDD" id="cd03047">
    <property type="entry name" value="GST_N_2"/>
    <property type="match status" value="1"/>
</dbReference>
<comment type="caution">
    <text evidence="5">The sequence shown here is derived from an EMBL/GenBank/DDBJ whole genome shotgun (WGS) entry which is preliminary data.</text>
</comment>
<organism evidence="5 6">
    <name type="scientific">Bordetella genomosp. 9</name>
    <dbReference type="NCBI Taxonomy" id="1416803"/>
    <lineage>
        <taxon>Bacteria</taxon>
        <taxon>Pseudomonadati</taxon>
        <taxon>Pseudomonadota</taxon>
        <taxon>Betaproteobacteria</taxon>
        <taxon>Burkholderiales</taxon>
        <taxon>Alcaligenaceae</taxon>
        <taxon>Bordetella</taxon>
    </lineage>
</organism>
<dbReference type="FunFam" id="3.40.30.10:FF:000039">
    <property type="entry name" value="Glutathione S-transferase domain"/>
    <property type="match status" value="1"/>
</dbReference>
<evidence type="ECO:0000313" key="5">
    <source>
        <dbReference type="EMBL" id="OZI23663.1"/>
    </source>
</evidence>
<dbReference type="SUPFAM" id="SSF47616">
    <property type="entry name" value="GST C-terminal domain-like"/>
    <property type="match status" value="1"/>
</dbReference>
<dbReference type="Pfam" id="PF13409">
    <property type="entry name" value="GST_N_2"/>
    <property type="match status" value="1"/>
</dbReference>
<dbReference type="InterPro" id="IPR040079">
    <property type="entry name" value="Glutathione_S-Trfase"/>
</dbReference>
<comment type="similarity">
    <text evidence="1">Belongs to the GST superfamily.</text>
</comment>
<dbReference type="AlphaFoldDB" id="A0A261RH73"/>
<protein>
    <submittedName>
        <fullName evidence="5">Glutathione S-transferase</fullName>
    </submittedName>
</protein>
<sequence length="218" mass="24784">MLTIWGRRTSSNVQALMWCVGELGLAYRRHDAGHRYGVIDTPAFLAMNPNGTVPVLRDGDAEPIWETGAIIRYLADRYGNGAFWPRDAQARVHVDKWAEWAKLNIAINFTGPVFWHVVRTAPAQRDPAALARAFNSLDPKLDIAEQRLASHAFLAGEHFTPADIQLGHVLHRYFDIEIPRPERPALRRYYESLTHRPAFREHVMVSYEELAHNAGHTS</sequence>
<dbReference type="RefSeq" id="WP_094846631.1">
    <property type="nucleotide sequence ID" value="NZ_NEVJ01000002.1"/>
</dbReference>
<dbReference type="PANTHER" id="PTHR44051:SF19">
    <property type="entry name" value="DISULFIDE-BOND OXIDOREDUCTASE YFCG"/>
    <property type="match status" value="1"/>
</dbReference>
<evidence type="ECO:0000259" key="3">
    <source>
        <dbReference type="PROSITE" id="PS50404"/>
    </source>
</evidence>
<evidence type="ECO:0000313" key="6">
    <source>
        <dbReference type="Proteomes" id="UP000216857"/>
    </source>
</evidence>
<dbReference type="GO" id="GO:0016740">
    <property type="term" value="F:transferase activity"/>
    <property type="evidence" value="ECO:0007669"/>
    <property type="project" value="UniProtKB-KW"/>
</dbReference>
<proteinExistence type="inferred from homology"/>